<accession>A0A1H2FDL6</accession>
<keyword evidence="7" id="KW-0315">Glutamine amidotransferase</keyword>
<evidence type="ECO:0000256" key="10">
    <source>
        <dbReference type="PIRSR" id="PIRSR000485-3"/>
    </source>
</evidence>
<dbReference type="GO" id="GO:0009113">
    <property type="term" value="P:purine nucleobase biosynthetic process"/>
    <property type="evidence" value="ECO:0007669"/>
    <property type="project" value="InterPro"/>
</dbReference>
<feature type="binding site" evidence="10">
    <location>
        <position position="379"/>
    </location>
    <ligand>
        <name>[4Fe-4S] cluster</name>
        <dbReference type="ChEBI" id="CHEBI:49883"/>
    </ligand>
</feature>
<evidence type="ECO:0000256" key="6">
    <source>
        <dbReference type="ARBA" id="ARBA00022755"/>
    </source>
</evidence>
<dbReference type="GO" id="GO:0051536">
    <property type="term" value="F:iron-sulfur cluster binding"/>
    <property type="evidence" value="ECO:0007669"/>
    <property type="project" value="UniProtKB-KW"/>
</dbReference>
<dbReference type="EMBL" id="FNLL01000004">
    <property type="protein sequence ID" value="SDU05419.1"/>
    <property type="molecule type" value="Genomic_DNA"/>
</dbReference>
<keyword evidence="5 8" id="KW-0808">Transferase</keyword>
<evidence type="ECO:0000256" key="3">
    <source>
        <dbReference type="ARBA" id="ARBA00011941"/>
    </source>
</evidence>
<dbReference type="PANTHER" id="PTHR11907">
    <property type="entry name" value="AMIDOPHOSPHORIBOSYLTRANSFERASE"/>
    <property type="match status" value="1"/>
</dbReference>
<dbReference type="Gene3D" id="3.60.20.10">
    <property type="entry name" value="Glutamine Phosphoribosylpyrophosphate, subunit 1, domain 1"/>
    <property type="match status" value="1"/>
</dbReference>
<dbReference type="EC" id="2.4.2.14" evidence="3 8"/>
<dbReference type="Gene3D" id="3.40.50.2020">
    <property type="match status" value="1"/>
</dbReference>
<keyword evidence="10" id="KW-0408">Iron</keyword>
<evidence type="ECO:0000256" key="4">
    <source>
        <dbReference type="ARBA" id="ARBA00022676"/>
    </source>
</evidence>
<feature type="binding site" evidence="9">
    <location>
        <position position="279"/>
    </location>
    <ligand>
        <name>Mg(2+)</name>
        <dbReference type="ChEBI" id="CHEBI:18420"/>
    </ligand>
</feature>
<comment type="cofactor">
    <cofactor evidence="9">
        <name>Mg(2+)</name>
        <dbReference type="ChEBI" id="CHEBI:18420"/>
    </cofactor>
    <text evidence="9">Binds 1 Mg(2+) ion per subunit.</text>
</comment>
<dbReference type="AlphaFoldDB" id="A0A1H2FDL6"/>
<comment type="pathway">
    <text evidence="1 8">Purine metabolism; IMP biosynthesis via de novo pathway; N(1)-(5-phospho-D-ribosyl)glycinamide from 5-phospho-alpha-D-ribose 1-diphosphate: step 1/2.</text>
</comment>
<evidence type="ECO:0000256" key="9">
    <source>
        <dbReference type="PIRSR" id="PIRSR000485-2"/>
    </source>
</evidence>
<dbReference type="GO" id="GO:0004044">
    <property type="term" value="F:amidophosphoribosyltransferase activity"/>
    <property type="evidence" value="ECO:0007669"/>
    <property type="project" value="UniProtKB-EC"/>
</dbReference>
<evidence type="ECO:0000256" key="7">
    <source>
        <dbReference type="ARBA" id="ARBA00022962"/>
    </source>
</evidence>
<dbReference type="SUPFAM" id="SSF53271">
    <property type="entry name" value="PRTase-like"/>
    <property type="match status" value="1"/>
</dbReference>
<evidence type="ECO:0000256" key="1">
    <source>
        <dbReference type="ARBA" id="ARBA00005209"/>
    </source>
</evidence>
<evidence type="ECO:0000259" key="11">
    <source>
        <dbReference type="PROSITE" id="PS51278"/>
    </source>
</evidence>
<dbReference type="InterPro" id="IPR029055">
    <property type="entry name" value="Ntn_hydrolases_N"/>
</dbReference>
<keyword evidence="4 8" id="KW-0328">Glycosyltransferase</keyword>
<feature type="domain" description="Glutamine amidotransferase type-2" evidence="11">
    <location>
        <begin position="1"/>
        <end position="217"/>
    </location>
</feature>
<feature type="binding site" evidence="9">
    <location>
        <position position="343"/>
    </location>
    <ligand>
        <name>Mg(2+)</name>
        <dbReference type="ChEBI" id="CHEBI:18420"/>
    </ligand>
</feature>
<sequence length="467" mass="51750">MGGFFGCAFKRSCNKELFYGTDYLSHLGTKRGGMATVDKKEFQRTIHNLENAYFRSKFESDIDKLTGNMGIGVISDTDSQPIIIHSHLGKFAVVTVGRISNLDELAQQAFLQNIHFAETSQGEINPSELVAILISQKGSFEEGIANAQSKIKGSCSMLILTDSGIYAARDKLGRTPIVIGKGEDSYAASSESSAFSNLGFEVEHYVGPNEIIKITPEGIEQVQPPGKEMQVCSFLWVYYGYPASSYEGINTEKVRYNCGAALAKRETENVDLVAGIPDSGIGHAIGFANASKVPFMRPYVKYTPTWPRSFMPQNQDMRDLVARMKLIPVRELIEGKRIIFCDDSVVRGTQLKENTQILYEYGAKEVHMRVACPSLIHPCEFLNFSTSRSTLDLAGRKAIYDIEGTEDIDLTDYAVDGSEKHSAMIGRIIDRLNLSSIRFQKLDDLVAAIGLPKNKLCTHCWDGSSYF</sequence>
<dbReference type="InterPro" id="IPR029057">
    <property type="entry name" value="PRTase-like"/>
</dbReference>
<comment type="cofactor">
    <cofactor evidence="10">
        <name>[4Fe-4S] cluster</name>
        <dbReference type="ChEBI" id="CHEBI:49883"/>
    </cofactor>
    <text evidence="10">Binds 1 [4Fe-4S] cluster per subunit.</text>
</comment>
<dbReference type="UniPathway" id="UPA00074">
    <property type="reaction ID" value="UER00124"/>
</dbReference>
<dbReference type="PIRSF" id="PIRSF000485">
    <property type="entry name" value="Amd_phspho_trans"/>
    <property type="match status" value="1"/>
</dbReference>
<keyword evidence="10" id="KW-0411">Iron-sulfur</keyword>
<feature type="binding site" evidence="10">
    <location>
        <position position="232"/>
    </location>
    <ligand>
        <name>[4Fe-4S] cluster</name>
        <dbReference type="ChEBI" id="CHEBI:49883"/>
    </ligand>
</feature>
<comment type="catalytic activity">
    <reaction evidence="8">
        <text>5-phospho-beta-D-ribosylamine + L-glutamate + diphosphate = 5-phospho-alpha-D-ribose 1-diphosphate + L-glutamine + H2O</text>
        <dbReference type="Rhea" id="RHEA:14905"/>
        <dbReference type="ChEBI" id="CHEBI:15377"/>
        <dbReference type="ChEBI" id="CHEBI:29985"/>
        <dbReference type="ChEBI" id="CHEBI:33019"/>
        <dbReference type="ChEBI" id="CHEBI:58017"/>
        <dbReference type="ChEBI" id="CHEBI:58359"/>
        <dbReference type="ChEBI" id="CHEBI:58681"/>
        <dbReference type="EC" id="2.4.2.14"/>
    </reaction>
</comment>
<dbReference type="InterPro" id="IPR000836">
    <property type="entry name" value="PRTase_dom"/>
</dbReference>
<gene>
    <name evidence="12" type="ORF">SAMN04487931_10498</name>
</gene>
<dbReference type="GO" id="GO:0046872">
    <property type="term" value="F:metal ion binding"/>
    <property type="evidence" value="ECO:0007669"/>
    <property type="project" value="UniProtKB-KW"/>
</dbReference>
<keyword evidence="9" id="KW-0479">Metal-binding</keyword>
<keyword evidence="13" id="KW-1185">Reference proteome</keyword>
<dbReference type="CDD" id="cd06223">
    <property type="entry name" value="PRTases_typeI"/>
    <property type="match status" value="1"/>
</dbReference>
<evidence type="ECO:0000256" key="2">
    <source>
        <dbReference type="ARBA" id="ARBA00010138"/>
    </source>
</evidence>
<dbReference type="Pfam" id="PF13537">
    <property type="entry name" value="GATase_7"/>
    <property type="match status" value="1"/>
</dbReference>
<protein>
    <recommendedName>
        <fullName evidence="3 8">Amidophosphoribosyltransferase</fullName>
        <shortName evidence="8">ATase</shortName>
        <ecNumber evidence="3 8">2.4.2.14</ecNumber>
    </recommendedName>
    <alternativeName>
        <fullName evidence="8">Glutamine phosphoribosylpyrophosphate amidotransferase</fullName>
    </alternativeName>
</protein>
<dbReference type="PROSITE" id="PS51278">
    <property type="entry name" value="GATASE_TYPE_2"/>
    <property type="match status" value="1"/>
</dbReference>
<dbReference type="RefSeq" id="WP_092232342.1">
    <property type="nucleotide sequence ID" value="NZ_FNLL01000004.1"/>
</dbReference>
<dbReference type="InterPro" id="IPR005854">
    <property type="entry name" value="PurF"/>
</dbReference>
<feature type="binding site" evidence="10">
    <location>
        <position position="457"/>
    </location>
    <ligand>
        <name>[4Fe-4S] cluster</name>
        <dbReference type="ChEBI" id="CHEBI:49883"/>
    </ligand>
</feature>
<dbReference type="Proteomes" id="UP000199608">
    <property type="component" value="Unassembled WGS sequence"/>
</dbReference>
<dbReference type="SUPFAM" id="SSF56235">
    <property type="entry name" value="N-terminal nucleophile aminohydrolases (Ntn hydrolases)"/>
    <property type="match status" value="1"/>
</dbReference>
<evidence type="ECO:0000313" key="13">
    <source>
        <dbReference type="Proteomes" id="UP000199608"/>
    </source>
</evidence>
<evidence type="ECO:0000256" key="5">
    <source>
        <dbReference type="ARBA" id="ARBA00022679"/>
    </source>
</evidence>
<feature type="binding site" evidence="9">
    <location>
        <position position="342"/>
    </location>
    <ligand>
        <name>Mg(2+)</name>
        <dbReference type="ChEBI" id="CHEBI:18420"/>
    </ligand>
</feature>
<evidence type="ECO:0000256" key="8">
    <source>
        <dbReference type="PIRNR" id="PIRNR000485"/>
    </source>
</evidence>
<name>A0A1H2FDL6_9BACT</name>
<evidence type="ECO:0000313" key="12">
    <source>
        <dbReference type="EMBL" id="SDU05419.1"/>
    </source>
</evidence>
<organism evidence="12 13">
    <name type="scientific">Desulfobacula phenolica</name>
    <dbReference type="NCBI Taxonomy" id="90732"/>
    <lineage>
        <taxon>Bacteria</taxon>
        <taxon>Pseudomonadati</taxon>
        <taxon>Thermodesulfobacteriota</taxon>
        <taxon>Desulfobacteria</taxon>
        <taxon>Desulfobacterales</taxon>
        <taxon>Desulfobacteraceae</taxon>
        <taxon>Desulfobacula</taxon>
    </lineage>
</organism>
<reference evidence="13" key="1">
    <citation type="submission" date="2016-10" db="EMBL/GenBank/DDBJ databases">
        <authorList>
            <person name="Varghese N."/>
            <person name="Submissions S."/>
        </authorList>
    </citation>
    <scope>NUCLEOTIDE SEQUENCE [LARGE SCALE GENOMIC DNA]</scope>
    <source>
        <strain evidence="13">DSM 3384</strain>
    </source>
</reference>
<comment type="similarity">
    <text evidence="2 8">In the C-terminal section; belongs to the purine/pyrimidine phosphoribosyltransferase family.</text>
</comment>
<dbReference type="InterPro" id="IPR017932">
    <property type="entry name" value="GATase_2_dom"/>
</dbReference>
<feature type="binding site" evidence="10">
    <location>
        <position position="460"/>
    </location>
    <ligand>
        <name>[4Fe-4S] cluster</name>
        <dbReference type="ChEBI" id="CHEBI:49883"/>
    </ligand>
</feature>
<keyword evidence="9" id="KW-0460">Magnesium</keyword>
<dbReference type="GO" id="GO:0006189">
    <property type="term" value="P:'de novo' IMP biosynthetic process"/>
    <property type="evidence" value="ECO:0007669"/>
    <property type="project" value="UniProtKB-UniPathway"/>
</dbReference>
<proteinExistence type="inferred from homology"/>
<keyword evidence="6 8" id="KW-0658">Purine biosynthesis</keyword>